<dbReference type="AlphaFoldDB" id="A0AAV7ILA5"/>
<dbReference type="Proteomes" id="UP000826195">
    <property type="component" value="Unassembled WGS sequence"/>
</dbReference>
<gene>
    <name evidence="1" type="ORF">KQX54_015042</name>
</gene>
<evidence type="ECO:0000313" key="2">
    <source>
        <dbReference type="Proteomes" id="UP000826195"/>
    </source>
</evidence>
<proteinExistence type="predicted"/>
<name>A0AAV7ILA5_COTGL</name>
<reference evidence="1 2" key="1">
    <citation type="journal article" date="2021" name="J. Hered.">
        <title>A chromosome-level genome assembly of the parasitoid wasp, Cotesia glomerata (Hymenoptera: Braconidae).</title>
        <authorList>
            <person name="Pinto B.J."/>
            <person name="Weis J.J."/>
            <person name="Gamble T."/>
            <person name="Ode P.J."/>
            <person name="Paul R."/>
            <person name="Zaspel J.M."/>
        </authorList>
    </citation>
    <scope>NUCLEOTIDE SEQUENCE [LARGE SCALE GENOMIC DNA]</scope>
    <source>
        <strain evidence="1">CgM1</strain>
    </source>
</reference>
<keyword evidence="2" id="KW-1185">Reference proteome</keyword>
<organism evidence="1 2">
    <name type="scientific">Cotesia glomerata</name>
    <name type="common">Lepidopteran parasitic wasp</name>
    <name type="synonym">Apanteles glomeratus</name>
    <dbReference type="NCBI Taxonomy" id="32391"/>
    <lineage>
        <taxon>Eukaryota</taxon>
        <taxon>Metazoa</taxon>
        <taxon>Ecdysozoa</taxon>
        <taxon>Arthropoda</taxon>
        <taxon>Hexapoda</taxon>
        <taxon>Insecta</taxon>
        <taxon>Pterygota</taxon>
        <taxon>Neoptera</taxon>
        <taxon>Endopterygota</taxon>
        <taxon>Hymenoptera</taxon>
        <taxon>Apocrita</taxon>
        <taxon>Ichneumonoidea</taxon>
        <taxon>Braconidae</taxon>
        <taxon>Microgastrinae</taxon>
        <taxon>Cotesia</taxon>
    </lineage>
</organism>
<sequence>MLGATGLGHKRVTIGERKIERWFFSNLRVSFGLREVHRTSEQQVGADDDGWDGETSKKFGEIWGNLKILNDDDDVRGSIDPGLVLIQPKGPGRCLGSKGSFQDLLATSGC</sequence>
<dbReference type="EMBL" id="JAHXZJ010001492">
    <property type="protein sequence ID" value="KAH0552776.1"/>
    <property type="molecule type" value="Genomic_DNA"/>
</dbReference>
<protein>
    <submittedName>
        <fullName evidence="1">Uncharacterized protein</fullName>
    </submittedName>
</protein>
<evidence type="ECO:0000313" key="1">
    <source>
        <dbReference type="EMBL" id="KAH0552776.1"/>
    </source>
</evidence>
<accession>A0AAV7ILA5</accession>
<comment type="caution">
    <text evidence="1">The sequence shown here is derived from an EMBL/GenBank/DDBJ whole genome shotgun (WGS) entry which is preliminary data.</text>
</comment>